<reference evidence="6" key="1">
    <citation type="journal article" date="2014" name="Int. J. Syst. Evol. Microbiol.">
        <title>Complete genome sequence of Corynebacterium casei LMG S-19264T (=DSM 44701T), isolated from a smear-ripened cheese.</title>
        <authorList>
            <consortium name="US DOE Joint Genome Institute (JGI-PGF)"/>
            <person name="Walter F."/>
            <person name="Albersmeier A."/>
            <person name="Kalinowski J."/>
            <person name="Ruckert C."/>
        </authorList>
    </citation>
    <scope>NUCLEOTIDE SEQUENCE</scope>
    <source>
        <strain evidence="6">CGMCC 1.12426</strain>
    </source>
</reference>
<dbReference type="PANTHER" id="PTHR42987">
    <property type="entry name" value="PEPTIDASE S49"/>
    <property type="match status" value="1"/>
</dbReference>
<dbReference type="CDD" id="cd07023">
    <property type="entry name" value="S49_Sppa_N_C"/>
    <property type="match status" value="1"/>
</dbReference>
<protein>
    <submittedName>
        <fullName evidence="6">Clp protease</fullName>
    </submittedName>
</protein>
<dbReference type="AlphaFoldDB" id="A0A916X1A5"/>
<keyword evidence="3" id="KW-0378">Hydrolase</keyword>
<comment type="similarity">
    <text evidence="1">Belongs to the peptidase S49 family.</text>
</comment>
<dbReference type="InterPro" id="IPR004635">
    <property type="entry name" value="Pept_S49_SppA"/>
</dbReference>
<dbReference type="NCBIfam" id="TIGR00706">
    <property type="entry name" value="SppA_dom"/>
    <property type="match status" value="1"/>
</dbReference>
<dbReference type="EMBL" id="BMFA01000005">
    <property type="protein sequence ID" value="GGB47235.1"/>
    <property type="molecule type" value="Genomic_DNA"/>
</dbReference>
<evidence type="ECO:0000256" key="4">
    <source>
        <dbReference type="ARBA" id="ARBA00022825"/>
    </source>
</evidence>
<feature type="domain" description="Peptidase S49" evidence="5">
    <location>
        <begin position="96"/>
        <end position="246"/>
    </location>
</feature>
<evidence type="ECO:0000256" key="1">
    <source>
        <dbReference type="ARBA" id="ARBA00008683"/>
    </source>
</evidence>
<gene>
    <name evidence="6" type="ORF">GCM10011316_19170</name>
</gene>
<keyword evidence="2 6" id="KW-0645">Protease</keyword>
<dbReference type="PANTHER" id="PTHR42987:SF6">
    <property type="entry name" value="PROTEINASE IV"/>
    <property type="match status" value="1"/>
</dbReference>
<keyword evidence="7" id="KW-1185">Reference proteome</keyword>
<sequence>MRRKLSFWRIVTFVLIAAFLIFGLVYSTGQFSGETKRAPHIARIAIDGVIVEDRGLTRMIERIGDSRTVQGVIVSVNSPGGTTTGGEVLFEALRQLAGKKPVVSEIRTVGASAGYMVAIAADHTVARYNSITGSIGVLFQFGNAEKLLDTIGVDIDAVKSSELKAEPDFYSPATNDAKDMLSDLVMGSYDWFVRLVADRRGLDEQQARALADGRIFIGQTAHENGLIDAIGGEAAAISWLESERNVPADLPVLTWSVQDDDLDLPFLSRVADSLGEGLATGFLGSAEGAKGLIPRGLMLDGLVSVWHAPGSATDGMPVQGEAQ</sequence>
<dbReference type="Pfam" id="PF01343">
    <property type="entry name" value="Peptidase_S49"/>
    <property type="match status" value="1"/>
</dbReference>
<proteinExistence type="inferred from homology"/>
<dbReference type="Gene3D" id="3.90.226.10">
    <property type="entry name" value="2-enoyl-CoA Hydratase, Chain A, domain 1"/>
    <property type="match status" value="1"/>
</dbReference>
<evidence type="ECO:0000313" key="7">
    <source>
        <dbReference type="Proteomes" id="UP000605148"/>
    </source>
</evidence>
<dbReference type="GO" id="GO:0006508">
    <property type="term" value="P:proteolysis"/>
    <property type="evidence" value="ECO:0007669"/>
    <property type="project" value="UniProtKB-KW"/>
</dbReference>
<evidence type="ECO:0000259" key="5">
    <source>
        <dbReference type="Pfam" id="PF01343"/>
    </source>
</evidence>
<name>A0A916X1A5_9HYPH</name>
<comment type="caution">
    <text evidence="6">The sequence shown here is derived from an EMBL/GenBank/DDBJ whole genome shotgun (WGS) entry which is preliminary data.</text>
</comment>
<evidence type="ECO:0000313" key="6">
    <source>
        <dbReference type="EMBL" id="GGB47235.1"/>
    </source>
</evidence>
<evidence type="ECO:0000256" key="3">
    <source>
        <dbReference type="ARBA" id="ARBA00022801"/>
    </source>
</evidence>
<dbReference type="InterPro" id="IPR047272">
    <property type="entry name" value="S49_SppA_C"/>
</dbReference>
<dbReference type="Proteomes" id="UP000605148">
    <property type="component" value="Unassembled WGS sequence"/>
</dbReference>
<evidence type="ECO:0000256" key="2">
    <source>
        <dbReference type="ARBA" id="ARBA00022670"/>
    </source>
</evidence>
<dbReference type="InterPro" id="IPR002142">
    <property type="entry name" value="Peptidase_S49"/>
</dbReference>
<organism evidence="6 7">
    <name type="scientific">Roseibium aquae</name>
    <dbReference type="NCBI Taxonomy" id="1323746"/>
    <lineage>
        <taxon>Bacteria</taxon>
        <taxon>Pseudomonadati</taxon>
        <taxon>Pseudomonadota</taxon>
        <taxon>Alphaproteobacteria</taxon>
        <taxon>Hyphomicrobiales</taxon>
        <taxon>Stappiaceae</taxon>
        <taxon>Roseibium</taxon>
    </lineage>
</organism>
<accession>A0A916X1A5</accession>
<dbReference type="SUPFAM" id="SSF52096">
    <property type="entry name" value="ClpP/crotonase"/>
    <property type="match status" value="1"/>
</dbReference>
<keyword evidence="4" id="KW-0720">Serine protease</keyword>
<dbReference type="InterPro" id="IPR029045">
    <property type="entry name" value="ClpP/crotonase-like_dom_sf"/>
</dbReference>
<dbReference type="GO" id="GO:0008236">
    <property type="term" value="F:serine-type peptidase activity"/>
    <property type="evidence" value="ECO:0007669"/>
    <property type="project" value="UniProtKB-KW"/>
</dbReference>
<reference evidence="6" key="2">
    <citation type="submission" date="2020-09" db="EMBL/GenBank/DDBJ databases">
        <authorList>
            <person name="Sun Q."/>
            <person name="Zhou Y."/>
        </authorList>
    </citation>
    <scope>NUCLEOTIDE SEQUENCE</scope>
    <source>
        <strain evidence="6">CGMCC 1.12426</strain>
    </source>
</reference>
<dbReference type="Gene3D" id="6.20.330.10">
    <property type="match status" value="1"/>
</dbReference>